<dbReference type="PANTHER" id="PTHR31274:SF1">
    <property type="entry name" value="AGL149CP"/>
    <property type="match status" value="1"/>
</dbReference>
<dbReference type="OrthoDB" id="435607at2759"/>
<dbReference type="Pfam" id="PF03547">
    <property type="entry name" value="Mem_trans"/>
    <property type="match status" value="1"/>
</dbReference>
<feature type="transmembrane region" description="Helical" evidence="6">
    <location>
        <begin position="529"/>
        <end position="549"/>
    </location>
</feature>
<dbReference type="AlphaFoldDB" id="A0A1X7R751"/>
<evidence type="ECO:0000256" key="3">
    <source>
        <dbReference type="ARBA" id="ARBA00022989"/>
    </source>
</evidence>
<dbReference type="InterPro" id="IPR004776">
    <property type="entry name" value="Mem_transp_PIN-like"/>
</dbReference>
<feature type="region of interest" description="Disordered" evidence="5">
    <location>
        <begin position="268"/>
        <end position="303"/>
    </location>
</feature>
<feature type="region of interest" description="Disordered" evidence="5">
    <location>
        <begin position="192"/>
        <end position="219"/>
    </location>
</feature>
<feature type="transmembrane region" description="Helical" evidence="6">
    <location>
        <begin position="471"/>
        <end position="499"/>
    </location>
</feature>
<feature type="compositionally biased region" description="Polar residues" evidence="5">
    <location>
        <begin position="205"/>
        <end position="219"/>
    </location>
</feature>
<evidence type="ECO:0000256" key="1">
    <source>
        <dbReference type="ARBA" id="ARBA00004141"/>
    </source>
</evidence>
<evidence type="ECO:0000256" key="5">
    <source>
        <dbReference type="SAM" id="MobiDB-lite"/>
    </source>
</evidence>
<evidence type="ECO:0000256" key="6">
    <source>
        <dbReference type="SAM" id="Phobius"/>
    </source>
</evidence>
<feature type="transmembrane region" description="Helical" evidence="6">
    <location>
        <begin position="102"/>
        <end position="122"/>
    </location>
</feature>
<feature type="transmembrane region" description="Helical" evidence="6">
    <location>
        <begin position="630"/>
        <end position="654"/>
    </location>
</feature>
<feature type="transmembrane region" description="Helical" evidence="6">
    <location>
        <begin position="597"/>
        <end position="618"/>
    </location>
</feature>
<evidence type="ECO:0000313" key="7">
    <source>
        <dbReference type="EMBL" id="SMN21066.1"/>
    </source>
</evidence>
<dbReference type="Proteomes" id="UP000196158">
    <property type="component" value="Unassembled WGS sequence"/>
</dbReference>
<feature type="transmembrane region" description="Helical" evidence="6">
    <location>
        <begin position="6"/>
        <end position="30"/>
    </location>
</feature>
<comment type="subcellular location">
    <subcellularLocation>
        <location evidence="1">Membrane</location>
        <topology evidence="1">Multi-pass membrane protein</topology>
    </subcellularLocation>
</comment>
<feature type="transmembrane region" description="Helical" evidence="6">
    <location>
        <begin position="561"/>
        <end position="581"/>
    </location>
</feature>
<protein>
    <submittedName>
        <fullName evidence="7">Uncharacterized protein</fullName>
    </submittedName>
</protein>
<keyword evidence="2 6" id="KW-0812">Transmembrane</keyword>
<dbReference type="InterPro" id="IPR040254">
    <property type="entry name" value="Ecm3-like"/>
</dbReference>
<dbReference type="GO" id="GO:0016020">
    <property type="term" value="C:membrane"/>
    <property type="evidence" value="ECO:0007669"/>
    <property type="project" value="UniProtKB-SubCell"/>
</dbReference>
<feature type="transmembrane region" description="Helical" evidence="6">
    <location>
        <begin position="72"/>
        <end position="93"/>
    </location>
</feature>
<feature type="transmembrane region" description="Helical" evidence="6">
    <location>
        <begin position="142"/>
        <end position="165"/>
    </location>
</feature>
<dbReference type="GO" id="GO:0055085">
    <property type="term" value="P:transmembrane transport"/>
    <property type="evidence" value="ECO:0007669"/>
    <property type="project" value="InterPro"/>
</dbReference>
<reference evidence="7 8" key="1">
    <citation type="submission" date="2017-04" db="EMBL/GenBank/DDBJ databases">
        <authorList>
            <person name="Afonso C.L."/>
            <person name="Miller P.J."/>
            <person name="Scott M.A."/>
            <person name="Spackman E."/>
            <person name="Goraichik I."/>
            <person name="Dimitrov K.M."/>
            <person name="Suarez D.L."/>
            <person name="Swayne D.E."/>
        </authorList>
    </citation>
    <scope>NUCLEOTIDE SEQUENCE [LARGE SCALE GENOMIC DNA]</scope>
</reference>
<evidence type="ECO:0000313" key="8">
    <source>
        <dbReference type="Proteomes" id="UP000196158"/>
    </source>
</evidence>
<proteinExistence type="predicted"/>
<dbReference type="PANTHER" id="PTHR31274">
    <property type="entry name" value="PROTEIN ECM3"/>
    <property type="match status" value="1"/>
</dbReference>
<feature type="compositionally biased region" description="Low complexity" evidence="5">
    <location>
        <begin position="273"/>
        <end position="288"/>
    </location>
</feature>
<organism evidence="7 8">
    <name type="scientific">Maudiozyma saulgeensis</name>
    <dbReference type="NCBI Taxonomy" id="1789683"/>
    <lineage>
        <taxon>Eukaryota</taxon>
        <taxon>Fungi</taxon>
        <taxon>Dikarya</taxon>
        <taxon>Ascomycota</taxon>
        <taxon>Saccharomycotina</taxon>
        <taxon>Saccharomycetes</taxon>
        <taxon>Saccharomycetales</taxon>
        <taxon>Saccharomycetaceae</taxon>
        <taxon>Maudiozyma</taxon>
    </lineage>
</organism>
<evidence type="ECO:0000256" key="4">
    <source>
        <dbReference type="ARBA" id="ARBA00023136"/>
    </source>
</evidence>
<keyword evidence="3 6" id="KW-1133">Transmembrane helix</keyword>
<gene>
    <name evidence="7" type="ORF">KASA_0L00847G</name>
</gene>
<keyword evidence="4 6" id="KW-0472">Membrane</keyword>
<keyword evidence="8" id="KW-1185">Reference proteome</keyword>
<accession>A0A1X7R751</accession>
<sequence length="660" mass="73843">MSLDVGAAIYIAIKPILKIYAIMFIGFLLARYNIVSMEVARGISNMVVNAILPCLTFNKIVSNISWKDIKVIGVILLSAILLFAVGGACSLITKFITPAPKLWFWGLLFGGIFPNISDLPIAYMQSMGNGMIFNEDQTNKGVAYSCIFLFAQSFLMMNFGMWRLVGLDFKDIQKDTDSDTDTDTDACIIRDINSDDQLDSESEGKNSSRTSQDGSSFTDFQKNLKLPTVHVSTRYTHEQYDVPHHSDMDTNSDAFELYSIDSYLDSEYDGVDNNDNNNNNNNNYINENASPQLDQGGSRKHITAKKDGAPLSYYGMNKIAPVISSPAALRTHKISLSNNKEPQFNLARKLSITRALGKSLTRTQTGKSVANSMIAEYSAVRRIKSGQLDLHRPLTLTQYIGEENTCLGSICDEQSSVSHDIENIPHSTVSQNTTNINNLSEVHENKKKTTPMMKKIRIKLSKFIRRYHLSWVSYFLINCLRPASLGALLGIICALIPWVKACFVDTYVHVHKAPDTLPVLNFVMDFTEYIGNACVPLGLLLLGGMLARLEVESIPKGFIKTVIMLTACRLIVIPIIGILWANKLYNMNWLDNDVSKFIMVLTWSMPSATAQVYFTAFYSPVEGKHEQMDCLSIFILIQYAMLFITLSFVVTYTLKVDLKI</sequence>
<name>A0A1X7R751_9SACH</name>
<evidence type="ECO:0000256" key="2">
    <source>
        <dbReference type="ARBA" id="ARBA00022692"/>
    </source>
</evidence>
<dbReference type="EMBL" id="FXLY01000007">
    <property type="protein sequence ID" value="SMN21066.1"/>
    <property type="molecule type" value="Genomic_DNA"/>
</dbReference>
<dbReference type="STRING" id="1789683.A0A1X7R751"/>